<organism evidence="1 2">
    <name type="scientific">Candidatus Methanogaster sp</name>
    <dbReference type="NCBI Taxonomy" id="3386292"/>
    <lineage>
        <taxon>Archaea</taxon>
        <taxon>Methanobacteriati</taxon>
        <taxon>Methanobacteriota</taxon>
        <taxon>Stenosarchaea group</taxon>
        <taxon>Methanomicrobia</taxon>
        <taxon>Methanosarcinales</taxon>
        <taxon>ANME-2 cluster</taxon>
        <taxon>Candidatus Methanogasteraceae</taxon>
        <taxon>Candidatus Methanogaster</taxon>
    </lineage>
</organism>
<evidence type="ECO:0000313" key="1">
    <source>
        <dbReference type="EMBL" id="PXF61407.1"/>
    </source>
</evidence>
<comment type="caution">
    <text evidence="1">The sequence shown here is derived from an EMBL/GenBank/DDBJ whole genome shotgun (WGS) entry which is preliminary data.</text>
</comment>
<protein>
    <submittedName>
        <fullName evidence="1">3-phosphoshikimate 1-carboxyvinyltransferase</fullName>
    </submittedName>
</protein>
<gene>
    <name evidence="1" type="primary">aroA</name>
    <name evidence="1" type="ORF">C4B59_03995</name>
</gene>
<accession>A0AC61L4K5</accession>
<proteinExistence type="predicted"/>
<dbReference type="Proteomes" id="UP000248329">
    <property type="component" value="Unassembled WGS sequence"/>
</dbReference>
<dbReference type="EMBL" id="PQXF01000005">
    <property type="protein sequence ID" value="PXF61407.1"/>
    <property type="molecule type" value="Genomic_DNA"/>
</dbReference>
<name>A0AC61L4K5_9EURY</name>
<reference evidence="1" key="1">
    <citation type="submission" date="2018-01" db="EMBL/GenBank/DDBJ databases">
        <authorList>
            <person name="Krukenberg V."/>
        </authorList>
    </citation>
    <scope>NUCLEOTIDE SEQUENCE</scope>
    <source>
        <strain evidence="1">E20ANME2</strain>
    </source>
</reference>
<evidence type="ECO:0000313" key="2">
    <source>
        <dbReference type="Proteomes" id="UP000248329"/>
    </source>
</evidence>
<sequence>MNILIDKSEIAGTIPAPPSKSYTHRAIAIASLSTESEIAYPLLSADTKATIAAARAIGADVTISDNRLLVRGVPRPVVPDNVIDVLNSGTTLRFFTAITSLAPGTSVLTGDASIRTRPNTPLLRALSDLGADAFSTKGDGTAPIVVQGPLGGGRTRISGSISSQFVSALLIACPLAEEDSTIEIEGELKSRPYVDVTLEVLHEAGIVIRESDSGFLIKGSQRFDLTRYTVPGDFSSSSYLLAAGALVGEHVTIRNLYRSAQGDSAIIPILAEMGAEIAWDQEKGEVTITRSDLHGVTVDVGKTPDLVPTLAVLGACASGEMRIVNASHVRYKETDRLHAMAATLTKMGVDITETEDELHVRGGGIHGATLHGWDDHRIVMALTVAGMMAGDTEIDTAESVAVSYPGFFEELEKLGAGIRKGF</sequence>